<organism evidence="3 4">
    <name type="scientific">Microctonus hyperodae</name>
    <name type="common">Parasitoid wasp</name>
    <dbReference type="NCBI Taxonomy" id="165561"/>
    <lineage>
        <taxon>Eukaryota</taxon>
        <taxon>Metazoa</taxon>
        <taxon>Ecdysozoa</taxon>
        <taxon>Arthropoda</taxon>
        <taxon>Hexapoda</taxon>
        <taxon>Insecta</taxon>
        <taxon>Pterygota</taxon>
        <taxon>Neoptera</taxon>
        <taxon>Endopterygota</taxon>
        <taxon>Hymenoptera</taxon>
        <taxon>Apocrita</taxon>
        <taxon>Ichneumonoidea</taxon>
        <taxon>Braconidae</taxon>
        <taxon>Euphorinae</taxon>
        <taxon>Microctonus</taxon>
    </lineage>
</organism>
<dbReference type="GO" id="GO:0072546">
    <property type="term" value="C:EMC complex"/>
    <property type="evidence" value="ECO:0007669"/>
    <property type="project" value="InterPro"/>
</dbReference>
<proteinExistence type="inferred from homology"/>
<comment type="similarity">
    <text evidence="1">Belongs to the EMC8/EMC9 family.</text>
</comment>
<dbReference type="InterPro" id="IPR005366">
    <property type="entry name" value="EMC8/9"/>
</dbReference>
<dbReference type="PANTHER" id="PTHR12941">
    <property type="entry name" value="ER MEMBRANE PROTEIN COMPLEX"/>
    <property type="match status" value="1"/>
</dbReference>
<dbReference type="EMBL" id="JAQQBR010001834">
    <property type="protein sequence ID" value="KAK0162341.1"/>
    <property type="molecule type" value="Genomic_DNA"/>
</dbReference>
<evidence type="ECO:0000313" key="3">
    <source>
        <dbReference type="EMBL" id="KAK0162341.1"/>
    </source>
</evidence>
<evidence type="ECO:0000259" key="2">
    <source>
        <dbReference type="PROSITE" id="PS50249"/>
    </source>
</evidence>
<name>A0AA39KI06_MICHY</name>
<accession>A0AA39KI06</accession>
<dbReference type="PROSITE" id="PS50249">
    <property type="entry name" value="MPN"/>
    <property type="match status" value="1"/>
</dbReference>
<evidence type="ECO:0000256" key="1">
    <source>
        <dbReference type="ARBA" id="ARBA00007461"/>
    </source>
</evidence>
<sequence>MAKVTFSTRASCKIILHAAKYPHCAINGLLLAKQKNKADNKSELYIEDAIPLFHQCLHVSPMAEIALTLVEQFATQNGMIIAGYYLGNELLNDMSTDKPAHKIADKISENCNNALMAVIDNSEFTHNMTSIPLRISQHTDGKWKVKDKADIGYEGDELLTDVINLLLNEGRYQSLIDFDNHLDNISLDWHNNELNRIIKKAVAAQS</sequence>
<dbReference type="CDD" id="cd08060">
    <property type="entry name" value="MPN_UPF0172"/>
    <property type="match status" value="1"/>
</dbReference>
<reference evidence="3" key="2">
    <citation type="submission" date="2023-03" db="EMBL/GenBank/DDBJ databases">
        <authorList>
            <person name="Inwood S.N."/>
            <person name="Skelly J.G."/>
            <person name="Guhlin J."/>
            <person name="Harrop T.W.R."/>
            <person name="Goldson S.G."/>
            <person name="Dearden P.K."/>
        </authorList>
    </citation>
    <scope>NUCLEOTIDE SEQUENCE</scope>
    <source>
        <strain evidence="3">Lincoln</strain>
        <tissue evidence="3">Whole body</tissue>
    </source>
</reference>
<dbReference type="Proteomes" id="UP001168972">
    <property type="component" value="Unassembled WGS sequence"/>
</dbReference>
<gene>
    <name evidence="3" type="ORF">PV327_008686</name>
</gene>
<protein>
    <recommendedName>
        <fullName evidence="2">MPN domain-containing protein</fullName>
    </recommendedName>
</protein>
<feature type="domain" description="MPN" evidence="2">
    <location>
        <begin position="4"/>
        <end position="139"/>
    </location>
</feature>
<reference evidence="3" key="1">
    <citation type="journal article" date="2023" name="bioRxiv">
        <title>Scaffold-level genome assemblies of two parasitoid biocontrol wasps reveal the parthenogenesis mechanism and an associated novel virus.</title>
        <authorList>
            <person name="Inwood S."/>
            <person name="Skelly J."/>
            <person name="Guhlin J."/>
            <person name="Harrop T."/>
            <person name="Goldson S."/>
            <person name="Dearden P."/>
        </authorList>
    </citation>
    <scope>NUCLEOTIDE SEQUENCE</scope>
    <source>
        <strain evidence="3">Lincoln</strain>
        <tissue evidence="3">Whole body</tissue>
    </source>
</reference>
<dbReference type="AlphaFoldDB" id="A0AA39KI06"/>
<comment type="caution">
    <text evidence="3">The sequence shown here is derived from an EMBL/GenBank/DDBJ whole genome shotgun (WGS) entry which is preliminary data.</text>
</comment>
<keyword evidence="4" id="KW-1185">Reference proteome</keyword>
<dbReference type="InterPro" id="IPR037518">
    <property type="entry name" value="MPN"/>
</dbReference>
<evidence type="ECO:0000313" key="4">
    <source>
        <dbReference type="Proteomes" id="UP001168972"/>
    </source>
</evidence>
<dbReference type="PANTHER" id="PTHR12941:SF10">
    <property type="entry name" value="ER MEMBRANE PROTEIN COMPLEX SUBUNIT 8_9 HOMOLOG"/>
    <property type="match status" value="1"/>
</dbReference>
<dbReference type="Pfam" id="PF03665">
    <property type="entry name" value="UPF0172"/>
    <property type="match status" value="1"/>
</dbReference>